<reference evidence="4" key="1">
    <citation type="submission" date="2015-05" db="EMBL/GenBank/DDBJ databases">
        <authorList>
            <person name="Fogelqvist Johan"/>
        </authorList>
    </citation>
    <scope>NUCLEOTIDE SEQUENCE [LARGE SCALE GENOMIC DNA]</scope>
</reference>
<dbReference type="EMBL" id="CVQI01023335">
    <property type="protein sequence ID" value="CRK30995.1"/>
    <property type="molecule type" value="Genomic_DNA"/>
</dbReference>
<dbReference type="InterPro" id="IPR026749">
    <property type="entry name" value="Tmem135"/>
</dbReference>
<feature type="transmembrane region" description="Helical" evidence="2">
    <location>
        <begin position="542"/>
        <end position="558"/>
    </location>
</feature>
<dbReference type="Proteomes" id="UP000045706">
    <property type="component" value="Unassembled WGS sequence"/>
</dbReference>
<feature type="transmembrane region" description="Helical" evidence="2">
    <location>
        <begin position="489"/>
        <end position="506"/>
    </location>
</feature>
<evidence type="ECO:0000256" key="1">
    <source>
        <dbReference type="SAM" id="MobiDB-lite"/>
    </source>
</evidence>
<protein>
    <submittedName>
        <fullName evidence="3">Uncharacterized protein</fullName>
    </submittedName>
</protein>
<organism evidence="3 4">
    <name type="scientific">Verticillium longisporum</name>
    <name type="common">Verticillium dahliae var. longisporum</name>
    <dbReference type="NCBI Taxonomy" id="100787"/>
    <lineage>
        <taxon>Eukaryota</taxon>
        <taxon>Fungi</taxon>
        <taxon>Dikarya</taxon>
        <taxon>Ascomycota</taxon>
        <taxon>Pezizomycotina</taxon>
        <taxon>Sordariomycetes</taxon>
        <taxon>Hypocreomycetidae</taxon>
        <taxon>Glomerellales</taxon>
        <taxon>Plectosphaerellaceae</taxon>
        <taxon>Verticillium</taxon>
    </lineage>
</organism>
<dbReference type="AlphaFoldDB" id="A0A0G4MAL2"/>
<evidence type="ECO:0000313" key="3">
    <source>
        <dbReference type="EMBL" id="CRK30995.1"/>
    </source>
</evidence>
<keyword evidence="2" id="KW-1133">Transmembrane helix</keyword>
<keyword evidence="2" id="KW-0812">Transmembrane</keyword>
<dbReference type="PANTHER" id="PTHR12459:SF19">
    <property type="entry name" value="TRANSMEMBRANE PROTEIN 135 N-TERMINAL DOMAIN-CONTAINING PROTEIN"/>
    <property type="match status" value="1"/>
</dbReference>
<proteinExistence type="predicted"/>
<feature type="transmembrane region" description="Helical" evidence="2">
    <location>
        <begin position="463"/>
        <end position="483"/>
    </location>
</feature>
<keyword evidence="2" id="KW-0472">Membrane</keyword>
<feature type="region of interest" description="Disordered" evidence="1">
    <location>
        <begin position="1"/>
        <end position="24"/>
    </location>
</feature>
<evidence type="ECO:0000256" key="2">
    <source>
        <dbReference type="SAM" id="Phobius"/>
    </source>
</evidence>
<dbReference type="PANTHER" id="PTHR12459">
    <property type="entry name" value="TRANSMEMBRANE PROTEIN 135-RELATED"/>
    <property type="match status" value="1"/>
</dbReference>
<accession>A0A0G4MAL2</accession>
<gene>
    <name evidence="3" type="ORF">BN1723_003733</name>
</gene>
<name>A0A0G4MAL2_VERLO</name>
<sequence>MTSAAPGPSRPPNAPRTLTPKSVSDPVLRNALRYTISAREYATLHKYVISRSRVLRRTAPSVATVEKMVDGDKAGRRPSHAVPPSDSYNTRAIRDALRLFVGTAAGMKTYDVLMKRVLGQRDTNAKKQPLYNSPTFRLSLSLSSILLLYRLLFRFMSRLRGHLLDDAAIPFRRRNPRTAATLTSPYAPAKVLGKRDTNAKKQPLYNSPTFRLSLSLSSILLLYRLLFRFMSRLRGHLLDDAATPFRRRNPRTAATLTSPYAPAVGASLAGLALGVYPAQQLRVSVAIYAMFRALEFGWNLGEGEGMIWGFKAGGRVKRERPWWWGSWMIQPFAFGQLLHAVVFDRDCFPAAYGNLIFNNSTAYLQQRPAGYPSHLVWPKTLDIVDSLAQMAKLNWPPYISPTLFPNKETLPASLAALVPALYAHAPLGFYGAFAILPNAGAKLYHAPVAVLTKVLGRALRSSTFLAGSISTAWASICVFQTWLPRHVLPTLRFFLGGFIAGLWAWVERKQGRGMFLYSARASVDSLWKVGVKRRWWKGMRGGDVWVFVAALMVTGVVYERDARAIREGSWRRGVSWIRGEGLRDWSLEEEEAQGEGEGEGQE</sequence>
<evidence type="ECO:0000313" key="4">
    <source>
        <dbReference type="Proteomes" id="UP000045706"/>
    </source>
</evidence>